<keyword evidence="2" id="KW-1185">Reference proteome</keyword>
<name>A0A368EYP5_ANCCA</name>
<accession>A0A368EYP5</accession>
<dbReference type="STRING" id="29170.A0A368EYP5"/>
<dbReference type="OrthoDB" id="5865526at2759"/>
<dbReference type="AlphaFoldDB" id="A0A368EYP5"/>
<evidence type="ECO:0008006" key="3">
    <source>
        <dbReference type="Google" id="ProtNLM"/>
    </source>
</evidence>
<gene>
    <name evidence="1" type="ORF">ANCCAN_29814</name>
</gene>
<dbReference type="PANTHER" id="PTHR37984:SF5">
    <property type="entry name" value="PROTEIN NYNRIN-LIKE"/>
    <property type="match status" value="1"/>
</dbReference>
<proteinExistence type="predicted"/>
<organism evidence="1 2">
    <name type="scientific">Ancylostoma caninum</name>
    <name type="common">Dog hookworm</name>
    <dbReference type="NCBI Taxonomy" id="29170"/>
    <lineage>
        <taxon>Eukaryota</taxon>
        <taxon>Metazoa</taxon>
        <taxon>Ecdysozoa</taxon>
        <taxon>Nematoda</taxon>
        <taxon>Chromadorea</taxon>
        <taxon>Rhabditida</taxon>
        <taxon>Rhabditina</taxon>
        <taxon>Rhabditomorpha</taxon>
        <taxon>Strongyloidea</taxon>
        <taxon>Ancylostomatidae</taxon>
        <taxon>Ancylostomatinae</taxon>
        <taxon>Ancylostoma</taxon>
    </lineage>
</organism>
<dbReference type="Proteomes" id="UP000252519">
    <property type="component" value="Unassembled WGS sequence"/>
</dbReference>
<dbReference type="SUPFAM" id="SSF56672">
    <property type="entry name" value="DNA/RNA polymerases"/>
    <property type="match status" value="1"/>
</dbReference>
<evidence type="ECO:0000313" key="1">
    <source>
        <dbReference type="EMBL" id="RCN24488.1"/>
    </source>
</evidence>
<reference evidence="1 2" key="1">
    <citation type="submission" date="2014-10" db="EMBL/GenBank/DDBJ databases">
        <title>Draft genome of the hookworm Ancylostoma caninum.</title>
        <authorList>
            <person name="Mitreva M."/>
        </authorList>
    </citation>
    <scope>NUCLEOTIDE SEQUENCE [LARGE SCALE GENOMIC DNA]</scope>
    <source>
        <strain evidence="1 2">Baltimore</strain>
    </source>
</reference>
<dbReference type="Gene3D" id="3.10.10.10">
    <property type="entry name" value="HIV Type 1 Reverse Transcriptase, subunit A, domain 1"/>
    <property type="match status" value="1"/>
</dbReference>
<dbReference type="InterPro" id="IPR043502">
    <property type="entry name" value="DNA/RNA_pol_sf"/>
</dbReference>
<comment type="caution">
    <text evidence="1">The sequence shown here is derived from an EMBL/GenBank/DDBJ whole genome shotgun (WGS) entry which is preliminary data.</text>
</comment>
<sequence length="184" mass="21160">MSDTEGILWPSRQRVSNGVFKIQGEEFEVPVMNSKDEPMILRAGEEIGQWGTEKWKESWEDVNPLMLDSTANELSFAEKQKLPIEQIKTSSNVEENSEDVRDVLDEFGDAFAVCDRELTGTKVVEMDIHTGEHNPIKMKTRSVPLGIRKKLKDLLEDLEKRQIIEKSRSEWAFPIVLVEKRTEV</sequence>
<evidence type="ECO:0000313" key="2">
    <source>
        <dbReference type="Proteomes" id="UP000252519"/>
    </source>
</evidence>
<protein>
    <recommendedName>
        <fullName evidence="3">Reverse transcriptase domain-containing protein</fullName>
    </recommendedName>
</protein>
<dbReference type="PANTHER" id="PTHR37984">
    <property type="entry name" value="PROTEIN CBG26694"/>
    <property type="match status" value="1"/>
</dbReference>
<dbReference type="InterPro" id="IPR050951">
    <property type="entry name" value="Retrovirus_Pol_polyprotein"/>
</dbReference>
<dbReference type="EMBL" id="JOJR01019384">
    <property type="protein sequence ID" value="RCN24488.1"/>
    <property type="molecule type" value="Genomic_DNA"/>
</dbReference>